<evidence type="ECO:0000313" key="2">
    <source>
        <dbReference type="Proteomes" id="UP000242913"/>
    </source>
</evidence>
<gene>
    <name evidence="1" type="ORF">X798_04776</name>
</gene>
<keyword evidence="2" id="KW-1185">Reference proteome</keyword>
<proteinExistence type="predicted"/>
<sequence length="69" mass="7966">MCGFPEGHHLHLAFSFTRCMEHENTSRLTEINACRITIRITMRKELTKLMSVFPIALLNDIVMKSAGFR</sequence>
<dbReference type="Proteomes" id="UP000242913">
    <property type="component" value="Unassembled WGS sequence"/>
</dbReference>
<reference evidence="1 2" key="1">
    <citation type="submission" date="2015-12" db="EMBL/GenBank/DDBJ databases">
        <title>Draft genome of the nematode, Onchocerca flexuosa.</title>
        <authorList>
            <person name="Mitreva M."/>
        </authorList>
    </citation>
    <scope>NUCLEOTIDE SEQUENCE [LARGE SCALE GENOMIC DNA]</scope>
    <source>
        <strain evidence="1">Red Deer</strain>
    </source>
</reference>
<dbReference type="AlphaFoldDB" id="A0A238BS87"/>
<protein>
    <submittedName>
        <fullName evidence="1">Uncharacterized protein</fullName>
    </submittedName>
</protein>
<accession>A0A238BS87</accession>
<dbReference type="EMBL" id="KZ270012">
    <property type="protein sequence ID" value="OZC08217.1"/>
    <property type="molecule type" value="Genomic_DNA"/>
</dbReference>
<evidence type="ECO:0000313" key="1">
    <source>
        <dbReference type="EMBL" id="OZC08217.1"/>
    </source>
</evidence>
<organism evidence="1 2">
    <name type="scientific">Onchocerca flexuosa</name>
    <dbReference type="NCBI Taxonomy" id="387005"/>
    <lineage>
        <taxon>Eukaryota</taxon>
        <taxon>Metazoa</taxon>
        <taxon>Ecdysozoa</taxon>
        <taxon>Nematoda</taxon>
        <taxon>Chromadorea</taxon>
        <taxon>Rhabditida</taxon>
        <taxon>Spirurina</taxon>
        <taxon>Spiruromorpha</taxon>
        <taxon>Filarioidea</taxon>
        <taxon>Onchocercidae</taxon>
        <taxon>Onchocerca</taxon>
    </lineage>
</organism>
<name>A0A238BS87_9BILA</name>